<keyword evidence="1" id="KW-0472">Membrane</keyword>
<protein>
    <submittedName>
        <fullName evidence="2">Uncharacterized protein</fullName>
    </submittedName>
</protein>
<reference evidence="2 3" key="1">
    <citation type="submission" date="2018-06" db="EMBL/GenBank/DDBJ databases">
        <authorList>
            <consortium name="Pathogen Informatics"/>
            <person name="Doyle S."/>
        </authorList>
    </citation>
    <scope>NUCLEOTIDE SEQUENCE [LARGE SCALE GENOMIC DNA]</scope>
    <source>
        <strain evidence="3">NCTC 11391</strain>
    </source>
</reference>
<gene>
    <name evidence="2" type="ORF">NCTC11391_00831</name>
</gene>
<evidence type="ECO:0000313" key="2">
    <source>
        <dbReference type="EMBL" id="SUN35792.1"/>
    </source>
</evidence>
<keyword evidence="1" id="KW-0812">Transmembrane</keyword>
<sequence>MKEKSKIVKGLKWIFEKGSWNGDIRLFEFVKWLFSMVWFCYFLIEFIRTNVILETLNHFLYSLVSKCDFIKRF</sequence>
<keyword evidence="1" id="KW-1133">Transmembrane helix</keyword>
<accession>A0A380JCR4</accession>
<evidence type="ECO:0000256" key="1">
    <source>
        <dbReference type="SAM" id="Phobius"/>
    </source>
</evidence>
<dbReference type="AlphaFoldDB" id="A0A380JCR4"/>
<dbReference type="EMBL" id="UHFA01000002">
    <property type="protein sequence ID" value="SUN35792.1"/>
    <property type="molecule type" value="Genomic_DNA"/>
</dbReference>
<dbReference type="Proteomes" id="UP000254082">
    <property type="component" value="Unassembled WGS sequence"/>
</dbReference>
<proteinExistence type="predicted"/>
<organism evidence="2 3">
    <name type="scientific">Streptococcus downei MFe28</name>
    <dbReference type="NCBI Taxonomy" id="764290"/>
    <lineage>
        <taxon>Bacteria</taxon>
        <taxon>Bacillati</taxon>
        <taxon>Bacillota</taxon>
        <taxon>Bacilli</taxon>
        <taxon>Lactobacillales</taxon>
        <taxon>Streptococcaceae</taxon>
        <taxon>Streptococcus</taxon>
    </lineage>
</organism>
<evidence type="ECO:0000313" key="3">
    <source>
        <dbReference type="Proteomes" id="UP000254082"/>
    </source>
</evidence>
<keyword evidence="3" id="KW-1185">Reference proteome</keyword>
<dbReference type="OrthoDB" id="88903at2"/>
<feature type="transmembrane region" description="Helical" evidence="1">
    <location>
        <begin position="29"/>
        <end position="47"/>
    </location>
</feature>
<name>A0A380JCR4_STRDO</name>